<comment type="subcellular location">
    <subcellularLocation>
        <location evidence="1">Nucleus</location>
    </subcellularLocation>
</comment>
<evidence type="ECO:0000256" key="6">
    <source>
        <dbReference type="ARBA" id="ARBA00024238"/>
    </source>
</evidence>
<comment type="similarity">
    <text evidence="5">Belongs to the U2 small nuclear ribonucleoprotein A family.</text>
</comment>
<dbReference type="InterPro" id="IPR001611">
    <property type="entry name" value="Leu-rich_rpt"/>
</dbReference>
<dbReference type="GO" id="GO:0005686">
    <property type="term" value="C:U2 snRNP"/>
    <property type="evidence" value="ECO:0007669"/>
    <property type="project" value="TreeGrafter"/>
</dbReference>
<dbReference type="InterPro" id="IPR044640">
    <property type="entry name" value="RU2A"/>
</dbReference>
<keyword evidence="8" id="KW-1185">Reference proteome</keyword>
<organism evidence="7 8">
    <name type="scientific">Candida maltosa (strain Xu316)</name>
    <name type="common">Yeast</name>
    <dbReference type="NCBI Taxonomy" id="1245528"/>
    <lineage>
        <taxon>Eukaryota</taxon>
        <taxon>Fungi</taxon>
        <taxon>Dikarya</taxon>
        <taxon>Ascomycota</taxon>
        <taxon>Saccharomycotina</taxon>
        <taxon>Pichiomycetes</taxon>
        <taxon>Debaryomycetaceae</taxon>
        <taxon>Candida/Lodderomyces clade</taxon>
        <taxon>Candida</taxon>
    </lineage>
</organism>
<proteinExistence type="inferred from homology"/>
<dbReference type="Pfam" id="PF14580">
    <property type="entry name" value="LRR_9"/>
    <property type="match status" value="1"/>
</dbReference>
<evidence type="ECO:0000313" key="7">
    <source>
        <dbReference type="EMBL" id="EMG47044.1"/>
    </source>
</evidence>
<dbReference type="OrthoDB" id="433501at2759"/>
<dbReference type="InterPro" id="IPR032675">
    <property type="entry name" value="LRR_dom_sf"/>
</dbReference>
<protein>
    <recommendedName>
        <fullName evidence="6">U2 small nuclear ribonucleoprotein A'</fullName>
    </recommendedName>
</protein>
<keyword evidence="2" id="KW-0433">Leucine-rich repeat</keyword>
<dbReference type="eggNOG" id="KOG1644">
    <property type="taxonomic scope" value="Eukaryota"/>
</dbReference>
<dbReference type="EMBL" id="AOGT01001749">
    <property type="protein sequence ID" value="EMG47044.1"/>
    <property type="molecule type" value="Genomic_DNA"/>
</dbReference>
<dbReference type="Proteomes" id="UP000011777">
    <property type="component" value="Unassembled WGS sequence"/>
</dbReference>
<dbReference type="HOGENOM" id="CLU_061027_3_0_1"/>
<name>M3JXA7_CANMX</name>
<dbReference type="STRING" id="1245528.M3JXA7"/>
<dbReference type="PANTHER" id="PTHR10552:SF6">
    <property type="entry name" value="U2 SMALL NUCLEAR RIBONUCLEOPROTEIN A"/>
    <property type="match status" value="1"/>
</dbReference>
<dbReference type="AlphaFoldDB" id="M3JXA7"/>
<keyword evidence="3" id="KW-0677">Repeat</keyword>
<evidence type="ECO:0000313" key="8">
    <source>
        <dbReference type="Proteomes" id="UP000011777"/>
    </source>
</evidence>
<dbReference type="PANTHER" id="PTHR10552">
    <property type="entry name" value="U2 SMALL NUCLEAR RIBONUCLEOPROTEIN A"/>
    <property type="match status" value="1"/>
</dbReference>
<dbReference type="PROSITE" id="PS51450">
    <property type="entry name" value="LRR"/>
    <property type="match status" value="2"/>
</dbReference>
<evidence type="ECO:0000256" key="3">
    <source>
        <dbReference type="ARBA" id="ARBA00022737"/>
    </source>
</evidence>
<evidence type="ECO:0000256" key="5">
    <source>
        <dbReference type="ARBA" id="ARBA00024196"/>
    </source>
</evidence>
<evidence type="ECO:0000256" key="1">
    <source>
        <dbReference type="ARBA" id="ARBA00004123"/>
    </source>
</evidence>
<keyword evidence="4" id="KW-0539">Nucleus</keyword>
<evidence type="ECO:0000256" key="4">
    <source>
        <dbReference type="ARBA" id="ARBA00023242"/>
    </source>
</evidence>
<dbReference type="GO" id="GO:0000398">
    <property type="term" value="P:mRNA splicing, via spliceosome"/>
    <property type="evidence" value="ECO:0007669"/>
    <property type="project" value="InterPro"/>
</dbReference>
<comment type="caution">
    <text evidence="7">The sequence shown here is derived from an EMBL/GenBank/DDBJ whole genome shotgun (WGS) entry which is preliminary data.</text>
</comment>
<dbReference type="Gene3D" id="3.80.10.10">
    <property type="entry name" value="Ribonuclease Inhibitor"/>
    <property type="match status" value="1"/>
</dbReference>
<reference evidence="7 8" key="1">
    <citation type="submission" date="2013-02" db="EMBL/GenBank/DDBJ databases">
        <title>Genome sequence of Candida maltosa Xu316, a potential industrial strain for xylitol and ethanol production.</title>
        <authorList>
            <person name="Yu J."/>
            <person name="Wang Q."/>
            <person name="Geng X."/>
            <person name="Bao W."/>
            <person name="He P."/>
            <person name="Cai J."/>
        </authorList>
    </citation>
    <scope>NUCLEOTIDE SEQUENCE [LARGE SCALE GENOMIC DNA]</scope>
    <source>
        <strain evidence="8">Xu316</strain>
    </source>
</reference>
<dbReference type="SUPFAM" id="SSF52058">
    <property type="entry name" value="L domain-like"/>
    <property type="match status" value="1"/>
</dbReference>
<sequence>MRLTVKSINEAPVILNPENIPPNFTNLECLLLSNNNISYIDEDTFSSNNNIKSLMLYNNNIKSFQPIMKDKFTNLETLVLLGNPITELDNYRIFTIWLIPSLKVLDFQKIKNLERIEGEKLFGKNHDEFNQLALEMLSKSSNNGQLNGNNKQVDNVVKKLSDNEKEELLKKLETATSLEEIEKIEEALKNGVV</sequence>
<accession>M3JXA7</accession>
<dbReference type="GO" id="GO:0030620">
    <property type="term" value="F:U2 snRNA binding"/>
    <property type="evidence" value="ECO:0007669"/>
    <property type="project" value="InterPro"/>
</dbReference>
<evidence type="ECO:0000256" key="2">
    <source>
        <dbReference type="ARBA" id="ARBA00022614"/>
    </source>
</evidence>
<gene>
    <name evidence="7" type="ORF">G210_2676</name>
</gene>